<dbReference type="InterPro" id="IPR008250">
    <property type="entry name" value="ATPase_P-typ_transduc_dom_A_sf"/>
</dbReference>
<dbReference type="SUPFAM" id="SSF81665">
    <property type="entry name" value="Calcium ATPase, transmembrane domain M"/>
    <property type="match status" value="1"/>
</dbReference>
<dbReference type="AlphaFoldDB" id="A0A0G4I470"/>
<evidence type="ECO:0000256" key="4">
    <source>
        <dbReference type="ARBA" id="ARBA00022989"/>
    </source>
</evidence>
<name>A0A0G4I470_9ALVE</name>
<evidence type="ECO:0000256" key="2">
    <source>
        <dbReference type="ARBA" id="ARBA00022475"/>
    </source>
</evidence>
<dbReference type="VEuPathDB" id="CryptoDB:Cvel_10847"/>
<feature type="domain" description="P-type ATPase A" evidence="6">
    <location>
        <begin position="65"/>
        <end position="179"/>
    </location>
</feature>
<evidence type="ECO:0000313" key="8">
    <source>
        <dbReference type="EMBL" id="CEM51770.1"/>
    </source>
</evidence>
<accession>A0A0G4I470</accession>
<dbReference type="SUPFAM" id="SSF81653">
    <property type="entry name" value="Calcium ATPase, transduction domain A"/>
    <property type="match status" value="1"/>
</dbReference>
<dbReference type="InterPro" id="IPR023214">
    <property type="entry name" value="HAD_sf"/>
</dbReference>
<dbReference type="Gene3D" id="2.70.150.10">
    <property type="entry name" value="Calcium-transporting ATPase, cytoplasmic transduction domain A"/>
    <property type="match status" value="1"/>
</dbReference>
<feature type="domain" description="Cation-transporting P-type ATPase N-terminal" evidence="7">
    <location>
        <begin position="13"/>
        <end position="51"/>
    </location>
</feature>
<dbReference type="GO" id="GO:0005886">
    <property type="term" value="C:plasma membrane"/>
    <property type="evidence" value="ECO:0007669"/>
    <property type="project" value="UniProtKB-SubCell"/>
</dbReference>
<dbReference type="PANTHER" id="PTHR43294:SF21">
    <property type="entry name" value="CATION TRANSPORTING ATPASE"/>
    <property type="match status" value="1"/>
</dbReference>
<organism evidence="8">
    <name type="scientific">Chromera velia CCMP2878</name>
    <dbReference type="NCBI Taxonomy" id="1169474"/>
    <lineage>
        <taxon>Eukaryota</taxon>
        <taxon>Sar</taxon>
        <taxon>Alveolata</taxon>
        <taxon>Colpodellida</taxon>
        <taxon>Chromeraceae</taxon>
        <taxon>Chromera</taxon>
    </lineage>
</organism>
<dbReference type="EMBL" id="CDMZ01005046">
    <property type="protein sequence ID" value="CEM51770.1"/>
    <property type="molecule type" value="Genomic_DNA"/>
</dbReference>
<sequence>MTNDNYPKEKLTQPLAELLASLETDIEEGLSHETAAARLQRDGPNRVPLPPSVLQDPMTKAFADMLPSSVNVIRQGIRTQVPEANLVVGDIVILKAGSKAPADIRVVKLPENGGGLTVDMSPFTGEVGDLSRSLEYGNDRCSPMEANNLIPKSILITSGTGHGLVVATGKDCFVEKIMACIGMPDVRPPRPPRSIGSSFAAARLAKKLADGQVLVKSMHAAAALGELDTLVCIASDVLSDGNGMREGIPEAVQKLDSLGVRLVLATGDVPEKLKTLGVEASILTSGAEVLHASAFFATSEEDQKRKLLGPAEEVAIGRATSEDKCGIVRVLMGGRREGAKVGAIGSTLPDGRAFKVATVGICLGIAGSDAAKDPADVILLDDRFQTVATAIETVREHIANRSRSRMCSLM</sequence>
<keyword evidence="3" id="KW-0812">Transmembrane</keyword>
<gene>
    <name evidence="8" type="ORF">Cvel_10847</name>
</gene>
<protein>
    <submittedName>
        <fullName evidence="8">Uncharacterized protein</fullName>
    </submittedName>
</protein>
<reference evidence="8" key="1">
    <citation type="submission" date="2014-11" db="EMBL/GenBank/DDBJ databases">
        <authorList>
            <person name="Otto D Thomas"/>
            <person name="Naeem Raeece"/>
        </authorList>
    </citation>
    <scope>NUCLEOTIDE SEQUENCE</scope>
</reference>
<dbReference type="PANTHER" id="PTHR43294">
    <property type="entry name" value="SODIUM/POTASSIUM-TRANSPORTING ATPASE SUBUNIT ALPHA"/>
    <property type="match status" value="1"/>
</dbReference>
<evidence type="ECO:0000256" key="1">
    <source>
        <dbReference type="ARBA" id="ARBA00004651"/>
    </source>
</evidence>
<dbReference type="GO" id="GO:0036376">
    <property type="term" value="P:sodium ion export across plasma membrane"/>
    <property type="evidence" value="ECO:0007669"/>
    <property type="project" value="TreeGrafter"/>
</dbReference>
<dbReference type="GO" id="GO:0005391">
    <property type="term" value="F:P-type sodium:potassium-exchanging transporter activity"/>
    <property type="evidence" value="ECO:0007669"/>
    <property type="project" value="TreeGrafter"/>
</dbReference>
<evidence type="ECO:0000256" key="3">
    <source>
        <dbReference type="ARBA" id="ARBA00022692"/>
    </source>
</evidence>
<comment type="subcellular location">
    <subcellularLocation>
        <location evidence="1">Cell membrane</location>
        <topology evidence="1">Multi-pass membrane protein</topology>
    </subcellularLocation>
</comment>
<keyword evidence="2" id="KW-1003">Cell membrane</keyword>
<dbReference type="InterPro" id="IPR036412">
    <property type="entry name" value="HAD-like_sf"/>
</dbReference>
<dbReference type="InterPro" id="IPR050510">
    <property type="entry name" value="Cation_transp_ATPase_P-type"/>
</dbReference>
<evidence type="ECO:0000259" key="6">
    <source>
        <dbReference type="Pfam" id="PF00122"/>
    </source>
</evidence>
<dbReference type="GO" id="GO:0030007">
    <property type="term" value="P:intracellular potassium ion homeostasis"/>
    <property type="evidence" value="ECO:0007669"/>
    <property type="project" value="TreeGrafter"/>
</dbReference>
<evidence type="ECO:0000256" key="5">
    <source>
        <dbReference type="ARBA" id="ARBA00023136"/>
    </source>
</evidence>
<dbReference type="GO" id="GO:1902600">
    <property type="term" value="P:proton transmembrane transport"/>
    <property type="evidence" value="ECO:0007669"/>
    <property type="project" value="TreeGrafter"/>
</dbReference>
<dbReference type="InterPro" id="IPR004014">
    <property type="entry name" value="ATPase_P-typ_cation-transptr_N"/>
</dbReference>
<keyword evidence="4" id="KW-1133">Transmembrane helix</keyword>
<dbReference type="InterPro" id="IPR059000">
    <property type="entry name" value="ATPase_P-type_domA"/>
</dbReference>
<evidence type="ECO:0000259" key="7">
    <source>
        <dbReference type="Pfam" id="PF00690"/>
    </source>
</evidence>
<dbReference type="Gene3D" id="3.40.50.1000">
    <property type="entry name" value="HAD superfamily/HAD-like"/>
    <property type="match status" value="1"/>
</dbReference>
<keyword evidence="5" id="KW-0472">Membrane</keyword>
<dbReference type="SUPFAM" id="SSF56784">
    <property type="entry name" value="HAD-like"/>
    <property type="match status" value="1"/>
</dbReference>
<dbReference type="Pfam" id="PF00690">
    <property type="entry name" value="Cation_ATPase_N"/>
    <property type="match status" value="1"/>
</dbReference>
<dbReference type="Pfam" id="PF00122">
    <property type="entry name" value="E1-E2_ATPase"/>
    <property type="match status" value="1"/>
</dbReference>
<dbReference type="InterPro" id="IPR023298">
    <property type="entry name" value="ATPase_P-typ_TM_dom_sf"/>
</dbReference>
<proteinExistence type="predicted"/>
<dbReference type="GO" id="GO:0006883">
    <property type="term" value="P:intracellular sodium ion homeostasis"/>
    <property type="evidence" value="ECO:0007669"/>
    <property type="project" value="TreeGrafter"/>
</dbReference>
<dbReference type="GO" id="GO:1990573">
    <property type="term" value="P:potassium ion import across plasma membrane"/>
    <property type="evidence" value="ECO:0007669"/>
    <property type="project" value="TreeGrafter"/>
</dbReference>